<keyword evidence="1" id="KW-0732">Signal</keyword>
<proteinExistence type="predicted"/>
<accession>A0A7S4IVX1</accession>
<feature type="domain" description="Ribosomal protein mS38 C-terminal" evidence="2">
    <location>
        <begin position="84"/>
        <end position="117"/>
    </location>
</feature>
<name>A0A7S4IVX1_9EUKA</name>
<dbReference type="EMBL" id="HBKP01025452">
    <property type="protein sequence ID" value="CAE2241204.1"/>
    <property type="molecule type" value="Transcribed_RNA"/>
</dbReference>
<evidence type="ECO:0000313" key="3">
    <source>
        <dbReference type="EMBL" id="CAE2241204.1"/>
    </source>
</evidence>
<protein>
    <recommendedName>
        <fullName evidence="2">Ribosomal protein mS38 C-terminal domain-containing protein</fullName>
    </recommendedName>
</protein>
<gene>
    <name evidence="3" type="ORF">VSP0166_LOCUS17699</name>
</gene>
<dbReference type="InterPro" id="IPR013177">
    <property type="entry name" value="Ribosomal_mS38_C"/>
</dbReference>
<evidence type="ECO:0000256" key="1">
    <source>
        <dbReference type="SAM" id="SignalP"/>
    </source>
</evidence>
<dbReference type="AlphaFoldDB" id="A0A7S4IVX1"/>
<feature type="signal peptide" evidence="1">
    <location>
        <begin position="1"/>
        <end position="16"/>
    </location>
</feature>
<dbReference type="Pfam" id="PF08213">
    <property type="entry name" value="COX24_C"/>
    <property type="match status" value="1"/>
</dbReference>
<organism evidence="3">
    <name type="scientific">Vannella robusta</name>
    <dbReference type="NCBI Taxonomy" id="1487602"/>
    <lineage>
        <taxon>Eukaryota</taxon>
        <taxon>Amoebozoa</taxon>
        <taxon>Discosea</taxon>
        <taxon>Flabellinia</taxon>
        <taxon>Vannellidae</taxon>
        <taxon>Vannella</taxon>
    </lineage>
</organism>
<dbReference type="SMART" id="SM01155">
    <property type="entry name" value="DUF1713"/>
    <property type="match status" value="1"/>
</dbReference>
<evidence type="ECO:0000259" key="2">
    <source>
        <dbReference type="SMART" id="SM01155"/>
    </source>
</evidence>
<sequence>MQLLLYFLIFIAPSQTQRLIKNSTTIINKNVVEGKADELSSLGADCIVLTHLDNTPYNLLDAPPVHYNWNEANVQKKENAEDMVLESTKRKRQRKMNKHKHRKALRKMKFTLKKHGRK</sequence>
<feature type="chain" id="PRO_5031459769" description="Ribosomal protein mS38 C-terminal domain-containing protein" evidence="1">
    <location>
        <begin position="17"/>
        <end position="118"/>
    </location>
</feature>
<reference evidence="3" key="1">
    <citation type="submission" date="2021-01" db="EMBL/GenBank/DDBJ databases">
        <authorList>
            <person name="Corre E."/>
            <person name="Pelletier E."/>
            <person name="Niang G."/>
            <person name="Scheremetjew M."/>
            <person name="Finn R."/>
            <person name="Kale V."/>
            <person name="Holt S."/>
            <person name="Cochrane G."/>
            <person name="Meng A."/>
            <person name="Brown T."/>
            <person name="Cohen L."/>
        </authorList>
    </citation>
    <scope>NUCLEOTIDE SEQUENCE</scope>
    <source>
        <strain evidence="3">DIVA3 518/3/11/1/6</strain>
    </source>
</reference>